<reference evidence="16" key="1">
    <citation type="submission" date="2025-08" db="UniProtKB">
        <authorList>
            <consortium name="RefSeq"/>
        </authorList>
    </citation>
    <scope>IDENTIFICATION</scope>
    <source>
        <tissue evidence="16">Whole insect</tissue>
    </source>
</reference>
<keyword evidence="5 13" id="KW-0378">Hydrolase</keyword>
<feature type="compositionally biased region" description="Low complexity" evidence="14">
    <location>
        <begin position="21"/>
        <end position="34"/>
    </location>
</feature>
<dbReference type="PANTHER" id="PTHR10412:SF11">
    <property type="entry name" value="MANNOSYL-OLIGOSACCHARIDE GLUCOSIDASE"/>
    <property type="match status" value="1"/>
</dbReference>
<dbReference type="InterPro" id="IPR036397">
    <property type="entry name" value="RNaseH_sf"/>
</dbReference>
<evidence type="ECO:0000256" key="13">
    <source>
        <dbReference type="RuleBase" id="RU368089"/>
    </source>
</evidence>
<evidence type="ECO:0000256" key="3">
    <source>
        <dbReference type="ARBA" id="ARBA00010833"/>
    </source>
</evidence>
<evidence type="ECO:0000256" key="6">
    <source>
        <dbReference type="ARBA" id="ARBA00022824"/>
    </source>
</evidence>
<sequence length="937" mass="107041">MVRQRERRSQANSDSNKADKGTNSSSSNGSSTSTSKSSESVNLFHYWKQFVVVVVLSVAVCFGYMGYLETRINTPFDDRKVVSQSGLDVPELFWGSYRPGAYFGLKTRDPTSLVTGLMWYFPLRLKPGGDGISSYSILNGELYAILQALKHISNAQTKHSLIISDSLNSLRLIQQTFTKNPIVILIKEILHSLHQTDSKIVFLWVPSHSGIEGNENADRWAYTAAQLPTLAEQSIPAADTKQLLKSMTLNLWSEKWKTSTSKLRDVKEDTGPWNPHTTNRSNQVILSRLRSGPENKLVENTILSIKQKIFLAVSKNKKQLIQLLCAELNKSGYRTKVADEDADVLIVQTALHEHTYETNKTIVIIGVLSHESFLSTTAPGLHLLKETVISSLRLAQDNPKSPRKIVLGGQLQAFNGDQKIDPNLVAIQLTGKVPFTIDISYESGFNTQESLNGNAYTEELEKYRSKFVDKFEKTFKLKQKGYQPREIKFAEAALSNMIGGIGYFYGSSRVQSDYIKEPVYYWRAPLYTAVPSRSFFPRGFLWDEGFHGFLISKWSLDMELDIMSHWFDLMNVEGWIPREQILGIEALAKVPSEFVVQKNTNANPPTFFLTLESILDRYDNELNGERFKMLERLYPRLQAWFAWFNTTQKGTVPGSYRWRGRDATSKRELNPKTLTSGLDDYPRASHPTDDERHIDLYCWMAIAAKTMARLAKLLGNDGYKYEQTAQYLLNNELMDRLHWSDHAEVYADYGLHTDAVKLQKPKPLTRNQNQNLEMQRVVMKKPEYRLVDSTYGYVSLFPFMLQILDPKSPKLEKTLEVLIPRLLTPYGLQSLSKDSPLYGKRNTEHDPPYWRGQVWIPINYLATKALHHYSKVDGPYKELAKEKYQTLRSALIKNVIDQYYKTGYIWEHYNEKTGEGGGARPFNGWSALVVLLLGEEY</sequence>
<evidence type="ECO:0000256" key="9">
    <source>
        <dbReference type="ARBA" id="ARBA00023136"/>
    </source>
</evidence>
<dbReference type="SUPFAM" id="SSF48208">
    <property type="entry name" value="Six-hairpin glycosidases"/>
    <property type="match status" value="1"/>
</dbReference>
<keyword evidence="9 13" id="KW-0472">Membrane</keyword>
<dbReference type="Gene3D" id="3.30.420.10">
    <property type="entry name" value="Ribonuclease H-like superfamily/Ribonuclease H"/>
    <property type="match status" value="1"/>
</dbReference>
<dbReference type="InterPro" id="IPR002156">
    <property type="entry name" value="RNaseH_domain"/>
</dbReference>
<dbReference type="InParanoid" id="A0A6P7FTC3"/>
<dbReference type="Pfam" id="PF00075">
    <property type="entry name" value="RNase_H"/>
    <property type="match status" value="1"/>
</dbReference>
<keyword evidence="11 13" id="KW-0326">Glycosidase</keyword>
<comment type="subcellular location">
    <subcellularLocation>
        <location evidence="1 13">Endoplasmic reticulum membrane</location>
        <topology evidence="1 13">Single-pass type II membrane protein</topology>
    </subcellularLocation>
</comment>
<dbReference type="RefSeq" id="XP_028136030.1">
    <property type="nucleotide sequence ID" value="XM_028280229.1"/>
</dbReference>
<feature type="region of interest" description="Disordered" evidence="14">
    <location>
        <begin position="1"/>
        <end position="34"/>
    </location>
</feature>
<comment type="similarity">
    <text evidence="3 13">Belongs to the glycosyl hydrolase 63 family.</text>
</comment>
<comment type="function">
    <text evidence="13">Cleaves the distal alpha 1,2-linked glucose residue from the Glc(3)Man(9)GlcNAc(2) oligosaccharide precursor.</text>
</comment>
<evidence type="ECO:0000256" key="10">
    <source>
        <dbReference type="ARBA" id="ARBA00023180"/>
    </source>
</evidence>
<dbReference type="Pfam" id="PF16923">
    <property type="entry name" value="Glyco_hydro_63N"/>
    <property type="match status" value="1"/>
</dbReference>
<proteinExistence type="inferred from homology"/>
<keyword evidence="8 13" id="KW-1133">Transmembrane helix</keyword>
<dbReference type="InterPro" id="IPR004888">
    <property type="entry name" value="Glycoside_hydrolase_63"/>
</dbReference>
<dbReference type="GO" id="GO:0006487">
    <property type="term" value="P:protein N-linked glycosylation"/>
    <property type="evidence" value="ECO:0007669"/>
    <property type="project" value="UniProtKB-UniRule"/>
</dbReference>
<dbReference type="EC" id="3.2.1.106" evidence="12 13"/>
<evidence type="ECO:0000256" key="4">
    <source>
        <dbReference type="ARBA" id="ARBA00022692"/>
    </source>
</evidence>
<evidence type="ECO:0000256" key="7">
    <source>
        <dbReference type="ARBA" id="ARBA00022968"/>
    </source>
</evidence>
<evidence type="ECO:0000256" key="8">
    <source>
        <dbReference type="ARBA" id="ARBA00022989"/>
    </source>
</evidence>
<dbReference type="Gene3D" id="2.70.98.110">
    <property type="entry name" value="Glycosyl hydrolase family 63, N-terminal domain"/>
    <property type="match status" value="1"/>
</dbReference>
<dbReference type="CDD" id="cd09276">
    <property type="entry name" value="Rnase_HI_RT_non_LTR"/>
    <property type="match status" value="1"/>
</dbReference>
<dbReference type="FunFam" id="1.50.10.10:FF:000009">
    <property type="entry name" value="mannosyl-oligosaccharide glucosidase"/>
    <property type="match status" value="1"/>
</dbReference>
<dbReference type="Gene3D" id="1.50.10.10">
    <property type="match status" value="1"/>
</dbReference>
<dbReference type="InterPro" id="IPR031631">
    <property type="entry name" value="Glyco_hydro_63N"/>
</dbReference>
<dbReference type="InterPro" id="IPR038518">
    <property type="entry name" value="Glyco_hydro_63N_sf"/>
</dbReference>
<dbReference type="InterPro" id="IPR012337">
    <property type="entry name" value="RNaseH-like_sf"/>
</dbReference>
<keyword evidence="6 13" id="KW-0256">Endoplasmic reticulum</keyword>
<dbReference type="GO" id="GO:0005789">
    <property type="term" value="C:endoplasmic reticulum membrane"/>
    <property type="evidence" value="ECO:0007669"/>
    <property type="project" value="UniProtKB-SubCell"/>
</dbReference>
<dbReference type="SUPFAM" id="SSF53098">
    <property type="entry name" value="Ribonuclease H-like"/>
    <property type="match status" value="1"/>
</dbReference>
<dbReference type="InterPro" id="IPR008928">
    <property type="entry name" value="6-hairpin_glycosidase_sf"/>
</dbReference>
<organism evidence="16">
    <name type="scientific">Diabrotica virgifera virgifera</name>
    <name type="common">western corn rootworm</name>
    <dbReference type="NCBI Taxonomy" id="50390"/>
    <lineage>
        <taxon>Eukaryota</taxon>
        <taxon>Metazoa</taxon>
        <taxon>Ecdysozoa</taxon>
        <taxon>Arthropoda</taxon>
        <taxon>Hexapoda</taxon>
        <taxon>Insecta</taxon>
        <taxon>Pterygota</taxon>
        <taxon>Neoptera</taxon>
        <taxon>Endopterygota</taxon>
        <taxon>Coleoptera</taxon>
        <taxon>Polyphaga</taxon>
        <taxon>Cucujiformia</taxon>
        <taxon>Chrysomeloidea</taxon>
        <taxon>Chrysomelidae</taxon>
        <taxon>Galerucinae</taxon>
        <taxon>Diabroticina</taxon>
        <taxon>Diabroticites</taxon>
        <taxon>Diabrotica</taxon>
    </lineage>
</organism>
<dbReference type="GO" id="GO:0004523">
    <property type="term" value="F:RNA-DNA hybrid ribonuclease activity"/>
    <property type="evidence" value="ECO:0007669"/>
    <property type="project" value="InterPro"/>
</dbReference>
<evidence type="ECO:0000256" key="2">
    <source>
        <dbReference type="ARBA" id="ARBA00004740"/>
    </source>
</evidence>
<dbReference type="PROSITE" id="PS50879">
    <property type="entry name" value="RNASE_H_1"/>
    <property type="match status" value="1"/>
</dbReference>
<dbReference type="GO" id="GO:0004573">
    <property type="term" value="F:Glc3Man9GlcNAc2 oligosaccharide glucosidase activity"/>
    <property type="evidence" value="ECO:0007669"/>
    <property type="project" value="UniProtKB-UniRule"/>
</dbReference>
<feature type="transmembrane region" description="Helical" evidence="13">
    <location>
        <begin position="46"/>
        <end position="67"/>
    </location>
</feature>
<dbReference type="FunCoup" id="A0A6P7FTC3">
    <property type="interactions" value="1335"/>
</dbReference>
<evidence type="ECO:0000256" key="11">
    <source>
        <dbReference type="ARBA" id="ARBA00023295"/>
    </source>
</evidence>
<keyword evidence="7" id="KW-0735">Signal-anchor</keyword>
<evidence type="ECO:0000256" key="5">
    <source>
        <dbReference type="ARBA" id="ARBA00022801"/>
    </source>
</evidence>
<protein>
    <recommendedName>
        <fullName evidence="12 13">Mannosyl-oligosaccharide glucosidase</fullName>
        <ecNumber evidence="12 13">3.2.1.106</ecNumber>
    </recommendedName>
</protein>
<evidence type="ECO:0000256" key="12">
    <source>
        <dbReference type="ARBA" id="ARBA00038888"/>
    </source>
</evidence>
<evidence type="ECO:0000256" key="14">
    <source>
        <dbReference type="SAM" id="MobiDB-lite"/>
    </source>
</evidence>
<evidence type="ECO:0000256" key="1">
    <source>
        <dbReference type="ARBA" id="ARBA00004648"/>
    </source>
</evidence>
<dbReference type="PANTHER" id="PTHR10412">
    <property type="entry name" value="MANNOSYL-OLIGOSACCHARIDE GLUCOSIDASE"/>
    <property type="match status" value="1"/>
</dbReference>
<feature type="domain" description="RNase H type-1" evidence="15">
    <location>
        <begin position="49"/>
        <end position="226"/>
    </location>
</feature>
<keyword evidence="4 13" id="KW-0812">Transmembrane</keyword>
<evidence type="ECO:0000313" key="16">
    <source>
        <dbReference type="RefSeq" id="XP_028136030.1"/>
    </source>
</evidence>
<dbReference type="InterPro" id="IPR012341">
    <property type="entry name" value="6hp_glycosidase-like_sf"/>
</dbReference>
<name>A0A6P7FTC3_DIAVI</name>
<keyword evidence="10" id="KW-0325">Glycoprotein</keyword>
<dbReference type="Pfam" id="PF03200">
    <property type="entry name" value="Glyco_hydro_63"/>
    <property type="match status" value="1"/>
</dbReference>
<accession>A0A6P7FTC3</accession>
<gene>
    <name evidence="16" type="primary">LOC114330816</name>
</gene>
<dbReference type="AlphaFoldDB" id="A0A6P7FTC3"/>
<evidence type="ECO:0000259" key="15">
    <source>
        <dbReference type="PROSITE" id="PS50879"/>
    </source>
</evidence>
<dbReference type="InterPro" id="IPR031335">
    <property type="entry name" value="Glyco_hydro_63_C"/>
</dbReference>
<comment type="catalytic activity">
    <reaction evidence="13">
        <text>N(4)-(alpha-D-Glc-(1-&gt;2)-alpha-D-Glc-(1-&gt;3)-alpha-D-Glc-(1-&gt;3)-alpha-D-Man-(1-&gt;2)-alpha-D-Man-(1-&gt;2)-alpha-D-Man-(1-&gt;3)-[alpha-D-Man-(1-&gt;2)-alpha-D-Man-(1-&gt;3)-[alpha-D-Man-(1-&gt;2)-alpha-D-Man-(1-&gt;6)]-alpha-D-Man-(1-&gt;6)]-beta-D-Man-(1-&gt;4)-beta-D-GlcNAc-(1-&gt;4)-beta-D-GlcNAc)-L-asparaginyl-[protein] + H2O = N(4)-(alpha-D-Glc-(1-&gt;3)-alpha-D-Glc-(1-&gt;3)-alpha-D-Man-(1-&gt;2)-alpha-D-Man-(1-&gt;2)-alpha-D-Man-(1-&gt;3)-[alpha-D-Man-(1-&gt;2)-alpha-D-Man-(1-&gt;3)-[alpha-D-Man-(1-&gt;2)-alpha-D-Man-(1-&gt;6)]-alpha-D-Man-(1-&gt;6)]-beta-D-Man-(1-&gt;4)-beta-D-GlcNAc-(1-&gt;4)-beta-D-GlcNAc)-L-asparaginyl-[protein] + beta-D-glucose</text>
        <dbReference type="Rhea" id="RHEA:55988"/>
        <dbReference type="Rhea" id="RHEA-COMP:12806"/>
        <dbReference type="Rhea" id="RHEA-COMP:14355"/>
        <dbReference type="ChEBI" id="CHEBI:15377"/>
        <dbReference type="ChEBI" id="CHEBI:15903"/>
        <dbReference type="ChEBI" id="CHEBI:59082"/>
        <dbReference type="ChEBI" id="CHEBI:132537"/>
        <dbReference type="EC" id="3.2.1.106"/>
    </reaction>
</comment>
<dbReference type="GO" id="GO:0009311">
    <property type="term" value="P:oligosaccharide metabolic process"/>
    <property type="evidence" value="ECO:0007669"/>
    <property type="project" value="UniProtKB-UniRule"/>
</dbReference>
<dbReference type="GO" id="GO:0003676">
    <property type="term" value="F:nucleic acid binding"/>
    <property type="evidence" value="ECO:0007669"/>
    <property type="project" value="InterPro"/>
</dbReference>
<comment type="pathway">
    <text evidence="2">Glycan metabolism; N-glycan degradation.</text>
</comment>